<dbReference type="Proteomes" id="UP000722791">
    <property type="component" value="Unassembled WGS sequence"/>
</dbReference>
<comment type="caution">
    <text evidence="1">The sequence shown here is derived from an EMBL/GenBank/DDBJ whole genome shotgun (WGS) entry which is preliminary data.</text>
</comment>
<protein>
    <submittedName>
        <fullName evidence="1">Uncharacterized protein</fullName>
    </submittedName>
</protein>
<name>A0A8J4D3X9_9CHLO</name>
<reference evidence="1" key="1">
    <citation type="journal article" date="2021" name="Proc. Natl. Acad. Sci. U.S.A.">
        <title>Three genomes in the algal genus Volvox reveal the fate of a haploid sex-determining region after a transition to homothallism.</title>
        <authorList>
            <person name="Yamamoto K."/>
            <person name="Hamaji T."/>
            <person name="Kawai-Toyooka H."/>
            <person name="Matsuzaki R."/>
            <person name="Takahashi F."/>
            <person name="Nishimura Y."/>
            <person name="Kawachi M."/>
            <person name="Noguchi H."/>
            <person name="Minakuchi Y."/>
            <person name="Umen J.G."/>
            <person name="Toyoda A."/>
            <person name="Nozaki H."/>
        </authorList>
    </citation>
    <scope>NUCLEOTIDE SEQUENCE</scope>
    <source>
        <strain evidence="1">NIES-3785</strain>
    </source>
</reference>
<dbReference type="EMBL" id="BNCQ01000001">
    <property type="protein sequence ID" value="GIL94554.1"/>
    <property type="molecule type" value="Genomic_DNA"/>
</dbReference>
<evidence type="ECO:0000313" key="1">
    <source>
        <dbReference type="EMBL" id="GIL94554.1"/>
    </source>
</evidence>
<sequence length="127" mass="12969">MPTVWSPLPPAPPAYGSGTYSLARVRTTAPVVIGGRLTGGNAADGSPTGGLSQLYIVGLASRAGGVGSAVLQRAGIDVRMGKGARIGAWLWLLLWLREPIVSVVTRQAARPAMALLIPTGELAAAPM</sequence>
<proteinExistence type="predicted"/>
<evidence type="ECO:0000313" key="2">
    <source>
        <dbReference type="Proteomes" id="UP000722791"/>
    </source>
</evidence>
<organism evidence="1 2">
    <name type="scientific">Volvox reticuliferus</name>
    <dbReference type="NCBI Taxonomy" id="1737510"/>
    <lineage>
        <taxon>Eukaryota</taxon>
        <taxon>Viridiplantae</taxon>
        <taxon>Chlorophyta</taxon>
        <taxon>core chlorophytes</taxon>
        <taxon>Chlorophyceae</taxon>
        <taxon>CS clade</taxon>
        <taxon>Chlamydomonadales</taxon>
        <taxon>Volvocaceae</taxon>
        <taxon>Volvox</taxon>
    </lineage>
</organism>
<dbReference type="AlphaFoldDB" id="A0A8J4D3X9"/>
<accession>A0A8J4D3X9</accession>
<gene>
    <name evidence="1" type="ORF">Vretimale_779</name>
</gene>